<dbReference type="PANTHER" id="PTHR23527:SF1">
    <property type="entry name" value="BLL3282 PROTEIN"/>
    <property type="match status" value="1"/>
</dbReference>
<sequence length="429" mass="43045">MLGASALTTLGAIPPFLLGAQAVLVRGDLDFGAAGLGVAVSAFFAVAALVTIAAGGLFDRIEVAGARLAAGLLVGCGGLGIAGLAHDWTGLVLGMAVLGAANATCQGASNRTIATLLPAGRRGLGFGLKQSAVPVAVMLGGLAVPTMTALLGWRSTFVVTGSVGLLVALVGVVGLTRSWWAAGRRDASAPTSSAPGAPARGDASARTVVDRAPWGPLLLCGLATTFASASANFLGSYLASWGHEVGLTVGQAGLLMAAGSGASVVVRVLMGARADRRYGGNLTMVTTLIMVGALCLTMLALVPRIEVVVVFGFLAFGLGWSWPGLILFAVARIGRDAPTQASSVVQAGAFVGGALGPVSFGVLVQVLGFRGAWLAAAVSFAISGALVLGARRGFRRDLVSRPPARPLGFGGGRGVPRFTTPVPRAERRD</sequence>
<dbReference type="InterPro" id="IPR052952">
    <property type="entry name" value="MFS-Transporter"/>
</dbReference>
<evidence type="ECO:0000313" key="8">
    <source>
        <dbReference type="EMBL" id="TQM95794.1"/>
    </source>
</evidence>
<organism evidence="8 9">
    <name type="scientific">Ornithinimicrobium humiphilum</name>
    <dbReference type="NCBI Taxonomy" id="125288"/>
    <lineage>
        <taxon>Bacteria</taxon>
        <taxon>Bacillati</taxon>
        <taxon>Actinomycetota</taxon>
        <taxon>Actinomycetes</taxon>
        <taxon>Micrococcales</taxon>
        <taxon>Ornithinimicrobiaceae</taxon>
        <taxon>Ornithinimicrobium</taxon>
    </lineage>
</organism>
<evidence type="ECO:0000256" key="4">
    <source>
        <dbReference type="ARBA" id="ARBA00023136"/>
    </source>
</evidence>
<dbReference type="InterPro" id="IPR036259">
    <property type="entry name" value="MFS_trans_sf"/>
</dbReference>
<name>A0A543KL75_9MICO</name>
<dbReference type="OrthoDB" id="5176013at2"/>
<dbReference type="GO" id="GO:0022857">
    <property type="term" value="F:transmembrane transporter activity"/>
    <property type="evidence" value="ECO:0007669"/>
    <property type="project" value="InterPro"/>
</dbReference>
<feature type="region of interest" description="Disordered" evidence="5">
    <location>
        <begin position="410"/>
        <end position="429"/>
    </location>
</feature>
<evidence type="ECO:0000256" key="6">
    <source>
        <dbReference type="SAM" id="Phobius"/>
    </source>
</evidence>
<proteinExistence type="predicted"/>
<feature type="transmembrane region" description="Helical" evidence="6">
    <location>
        <begin position="131"/>
        <end position="151"/>
    </location>
</feature>
<feature type="transmembrane region" description="Helical" evidence="6">
    <location>
        <begin position="372"/>
        <end position="390"/>
    </location>
</feature>
<feature type="domain" description="Major facilitator superfamily (MFS) profile" evidence="7">
    <location>
        <begin position="1"/>
        <end position="395"/>
    </location>
</feature>
<feature type="transmembrane region" description="Helical" evidence="6">
    <location>
        <begin position="157"/>
        <end position="175"/>
    </location>
</feature>
<dbReference type="InterPro" id="IPR011701">
    <property type="entry name" value="MFS"/>
</dbReference>
<protein>
    <submittedName>
        <fullName evidence="8">Putative MFS family arabinose efflux permease</fullName>
    </submittedName>
</protein>
<evidence type="ECO:0000259" key="7">
    <source>
        <dbReference type="PROSITE" id="PS50850"/>
    </source>
</evidence>
<evidence type="ECO:0000256" key="5">
    <source>
        <dbReference type="SAM" id="MobiDB-lite"/>
    </source>
</evidence>
<dbReference type="InterPro" id="IPR020846">
    <property type="entry name" value="MFS_dom"/>
</dbReference>
<gene>
    <name evidence="8" type="ORF">FB476_0644</name>
</gene>
<dbReference type="GO" id="GO:0005886">
    <property type="term" value="C:plasma membrane"/>
    <property type="evidence" value="ECO:0007669"/>
    <property type="project" value="UniProtKB-SubCell"/>
</dbReference>
<dbReference type="PANTHER" id="PTHR23527">
    <property type="entry name" value="BLL3282 PROTEIN"/>
    <property type="match status" value="1"/>
</dbReference>
<dbReference type="Pfam" id="PF07690">
    <property type="entry name" value="MFS_1"/>
    <property type="match status" value="1"/>
</dbReference>
<dbReference type="PROSITE" id="PS50850">
    <property type="entry name" value="MFS"/>
    <property type="match status" value="1"/>
</dbReference>
<feature type="transmembrane region" description="Helical" evidence="6">
    <location>
        <begin position="282"/>
        <end position="302"/>
    </location>
</feature>
<evidence type="ECO:0000313" key="9">
    <source>
        <dbReference type="Proteomes" id="UP000315133"/>
    </source>
</evidence>
<keyword evidence="3 6" id="KW-1133">Transmembrane helix</keyword>
<feature type="transmembrane region" description="Helical" evidence="6">
    <location>
        <begin position="343"/>
        <end position="366"/>
    </location>
</feature>
<evidence type="ECO:0000256" key="1">
    <source>
        <dbReference type="ARBA" id="ARBA00004651"/>
    </source>
</evidence>
<accession>A0A543KL75</accession>
<dbReference type="Proteomes" id="UP000315133">
    <property type="component" value="Unassembled WGS sequence"/>
</dbReference>
<keyword evidence="2 6" id="KW-0812">Transmembrane</keyword>
<dbReference type="EMBL" id="VFPU01000001">
    <property type="protein sequence ID" value="TQM95794.1"/>
    <property type="molecule type" value="Genomic_DNA"/>
</dbReference>
<comment type="caution">
    <text evidence="8">The sequence shown here is derived from an EMBL/GenBank/DDBJ whole genome shotgun (WGS) entry which is preliminary data.</text>
</comment>
<comment type="subcellular location">
    <subcellularLocation>
        <location evidence="1">Cell membrane</location>
        <topology evidence="1">Multi-pass membrane protein</topology>
    </subcellularLocation>
</comment>
<reference evidence="8 9" key="1">
    <citation type="submission" date="2019-06" db="EMBL/GenBank/DDBJ databases">
        <title>Sequencing the genomes of 1000 actinobacteria strains.</title>
        <authorList>
            <person name="Klenk H.-P."/>
        </authorList>
    </citation>
    <scope>NUCLEOTIDE SEQUENCE [LARGE SCALE GENOMIC DNA]</scope>
    <source>
        <strain evidence="8 9">DSM 12362</strain>
    </source>
</reference>
<keyword evidence="4 6" id="KW-0472">Membrane</keyword>
<feature type="transmembrane region" description="Helical" evidence="6">
    <location>
        <begin position="65"/>
        <end position="85"/>
    </location>
</feature>
<evidence type="ECO:0000256" key="3">
    <source>
        <dbReference type="ARBA" id="ARBA00022989"/>
    </source>
</evidence>
<feature type="transmembrane region" description="Helical" evidence="6">
    <location>
        <begin position="35"/>
        <end position="58"/>
    </location>
</feature>
<evidence type="ECO:0000256" key="2">
    <source>
        <dbReference type="ARBA" id="ARBA00022692"/>
    </source>
</evidence>
<dbReference type="RefSeq" id="WP_141817500.1">
    <property type="nucleotide sequence ID" value="NZ_VFPU01000001.1"/>
</dbReference>
<dbReference type="AlphaFoldDB" id="A0A543KL75"/>
<dbReference type="Gene3D" id="1.20.1250.20">
    <property type="entry name" value="MFS general substrate transporter like domains"/>
    <property type="match status" value="2"/>
</dbReference>
<feature type="transmembrane region" description="Helical" evidence="6">
    <location>
        <begin position="251"/>
        <end position="270"/>
    </location>
</feature>
<keyword evidence="9" id="KW-1185">Reference proteome</keyword>
<feature type="transmembrane region" description="Helical" evidence="6">
    <location>
        <begin position="308"/>
        <end position="331"/>
    </location>
</feature>
<dbReference type="SUPFAM" id="SSF103473">
    <property type="entry name" value="MFS general substrate transporter"/>
    <property type="match status" value="1"/>
</dbReference>